<reference evidence="4" key="1">
    <citation type="journal article" date="2022" name="Int. J. Mol. Sci.">
        <title>Draft Genome of Tanacetum Coccineum: Genomic Comparison of Closely Related Tanacetum-Family Plants.</title>
        <authorList>
            <person name="Yamashiro T."/>
            <person name="Shiraishi A."/>
            <person name="Nakayama K."/>
            <person name="Satake H."/>
        </authorList>
    </citation>
    <scope>NUCLEOTIDE SEQUENCE</scope>
</reference>
<keyword evidence="1" id="KW-0862">Zinc</keyword>
<name>A0ABQ5AWE2_9ASTR</name>
<reference evidence="4" key="2">
    <citation type="submission" date="2022-01" db="EMBL/GenBank/DDBJ databases">
        <authorList>
            <person name="Yamashiro T."/>
            <person name="Shiraishi A."/>
            <person name="Satake H."/>
            <person name="Nakayama K."/>
        </authorList>
    </citation>
    <scope>NUCLEOTIDE SEQUENCE</scope>
</reference>
<dbReference type="Proteomes" id="UP001151760">
    <property type="component" value="Unassembled WGS sequence"/>
</dbReference>
<keyword evidence="4" id="KW-0808">Transferase</keyword>
<keyword evidence="1" id="KW-0863">Zinc-finger</keyword>
<keyword evidence="1" id="KW-0479">Metal-binding</keyword>
<dbReference type="InterPro" id="IPR001878">
    <property type="entry name" value="Znf_CCHC"/>
</dbReference>
<proteinExistence type="predicted"/>
<evidence type="ECO:0000313" key="5">
    <source>
        <dbReference type="Proteomes" id="UP001151760"/>
    </source>
</evidence>
<feature type="domain" description="CCHC-type" evidence="3">
    <location>
        <begin position="92"/>
        <end position="107"/>
    </location>
</feature>
<evidence type="ECO:0000256" key="1">
    <source>
        <dbReference type="PROSITE-ProRule" id="PRU00047"/>
    </source>
</evidence>
<comment type="caution">
    <text evidence="4">The sequence shown here is derived from an EMBL/GenBank/DDBJ whole genome shotgun (WGS) entry which is preliminary data.</text>
</comment>
<dbReference type="InterPro" id="IPR036875">
    <property type="entry name" value="Znf_CCHC_sf"/>
</dbReference>
<feature type="domain" description="CCHC-type" evidence="3">
    <location>
        <begin position="119"/>
        <end position="134"/>
    </location>
</feature>
<dbReference type="Gene3D" id="4.10.60.10">
    <property type="entry name" value="Zinc finger, CCHC-type"/>
    <property type="match status" value="1"/>
</dbReference>
<accession>A0ABQ5AWE2</accession>
<dbReference type="Pfam" id="PF00098">
    <property type="entry name" value="zf-CCHC"/>
    <property type="match status" value="1"/>
</dbReference>
<feature type="region of interest" description="Disordered" evidence="2">
    <location>
        <begin position="25"/>
        <end position="55"/>
    </location>
</feature>
<protein>
    <submittedName>
        <fullName evidence="4">Reverse transcriptase domain-containing protein</fullName>
    </submittedName>
</protein>
<keyword evidence="5" id="KW-1185">Reference proteome</keyword>
<dbReference type="EMBL" id="BQNB010012583">
    <property type="protein sequence ID" value="GJT05401.1"/>
    <property type="molecule type" value="Genomic_DNA"/>
</dbReference>
<dbReference type="PROSITE" id="PS50158">
    <property type="entry name" value="ZF_CCHC"/>
    <property type="match status" value="2"/>
</dbReference>
<keyword evidence="4" id="KW-0695">RNA-directed DNA polymerase</keyword>
<feature type="compositionally biased region" description="Basic and acidic residues" evidence="2">
    <location>
        <begin position="25"/>
        <end position="41"/>
    </location>
</feature>
<keyword evidence="4" id="KW-0548">Nucleotidyltransferase</keyword>
<organism evidence="4 5">
    <name type="scientific">Tanacetum coccineum</name>
    <dbReference type="NCBI Taxonomy" id="301880"/>
    <lineage>
        <taxon>Eukaryota</taxon>
        <taxon>Viridiplantae</taxon>
        <taxon>Streptophyta</taxon>
        <taxon>Embryophyta</taxon>
        <taxon>Tracheophyta</taxon>
        <taxon>Spermatophyta</taxon>
        <taxon>Magnoliopsida</taxon>
        <taxon>eudicotyledons</taxon>
        <taxon>Gunneridae</taxon>
        <taxon>Pentapetalae</taxon>
        <taxon>asterids</taxon>
        <taxon>campanulids</taxon>
        <taxon>Asterales</taxon>
        <taxon>Asteraceae</taxon>
        <taxon>Asteroideae</taxon>
        <taxon>Anthemideae</taxon>
        <taxon>Anthemidinae</taxon>
        <taxon>Tanacetum</taxon>
    </lineage>
</organism>
<dbReference type="SMART" id="SM00343">
    <property type="entry name" value="ZnF_C2HC"/>
    <property type="match status" value="2"/>
</dbReference>
<dbReference type="SUPFAM" id="SSF57756">
    <property type="entry name" value="Retrovirus zinc finger-like domains"/>
    <property type="match status" value="1"/>
</dbReference>
<dbReference type="GO" id="GO:0003964">
    <property type="term" value="F:RNA-directed DNA polymerase activity"/>
    <property type="evidence" value="ECO:0007669"/>
    <property type="project" value="UniProtKB-KW"/>
</dbReference>
<feature type="compositionally biased region" description="Polar residues" evidence="2">
    <location>
        <begin position="42"/>
        <end position="53"/>
    </location>
</feature>
<sequence>MASKPKILQESIELAKSLMDQKVRAYADRQADNKRRMDNNSRDNNAQQPSYKRQNVARAYFARPSEKKEYTRTLPLCSKYKFYHNGPCTVTCVNCKKVGHLTKDCRSPTAANNQRTLTCFECGNQGHYRSECPKLKNQNRGNQAGNGEARGREIEKNAKNELWEFYVNERAKGTIGDLDEYKEPCKRKCSDTFYKPHLDAQEAKDIYEVINREYSPIPIPARHDIDNPNKLCRTEEFTVVRNSIGNDEEFVIVGPININTIERTPDSMSCIYHELFNKKDRGWEVTRTKLRNGEKGRT</sequence>
<evidence type="ECO:0000313" key="4">
    <source>
        <dbReference type="EMBL" id="GJT05401.1"/>
    </source>
</evidence>
<gene>
    <name evidence="4" type="ORF">Tco_0839863</name>
</gene>
<evidence type="ECO:0000259" key="3">
    <source>
        <dbReference type="PROSITE" id="PS50158"/>
    </source>
</evidence>
<evidence type="ECO:0000256" key="2">
    <source>
        <dbReference type="SAM" id="MobiDB-lite"/>
    </source>
</evidence>